<sequence length="332" mass="36045">MSGRGIAAAVAATVALGLSACTGEADSEEPERRAELKGCGPISYDDVVGRAPSYVDGPLDRTPNDHALCAGAWLPDTDTEFVPQGLVVRGREAWVSGYDEGDDGPFGRDTCRIIRLDVRTGREIAQQAPIEADQAPRDHDVCRHGGGLALDDHGLWMSQRTKIWLLDPATLDVVRVWHLVDEVWGSFLVFDDAGRLGVAGFSGHHPKDMHWFDVAHVLDPGRIDLTPDDAVAVQRGPKSGQGALWADLGPGPARVWFTRSNTHCGELWAGPRLRFAFHPGSEGVSYARDKVWVVSETTAAPYFLDGGRPVVPTVAQYDVSRFGRWERSDCGA</sequence>
<reference evidence="1 2" key="1">
    <citation type="submission" date="2019-09" db="EMBL/GenBank/DDBJ databases">
        <title>Nocardioides panacisoli sp. nov., isolated from the soil of a ginseng field.</title>
        <authorList>
            <person name="Cho C."/>
        </authorList>
    </citation>
    <scope>NUCLEOTIDE SEQUENCE [LARGE SCALE GENOMIC DNA]</scope>
    <source>
        <strain evidence="1 2">BN130099</strain>
    </source>
</reference>
<dbReference type="Proteomes" id="UP000325003">
    <property type="component" value="Unassembled WGS sequence"/>
</dbReference>
<name>A0A5B1LFB8_9ACTN</name>
<organism evidence="1 2">
    <name type="scientific">Nocardioides humilatus</name>
    <dbReference type="NCBI Taxonomy" id="2607660"/>
    <lineage>
        <taxon>Bacteria</taxon>
        <taxon>Bacillati</taxon>
        <taxon>Actinomycetota</taxon>
        <taxon>Actinomycetes</taxon>
        <taxon>Propionibacteriales</taxon>
        <taxon>Nocardioidaceae</taxon>
        <taxon>Nocardioides</taxon>
    </lineage>
</organism>
<reference evidence="1 2" key="2">
    <citation type="submission" date="2019-09" db="EMBL/GenBank/DDBJ databases">
        <authorList>
            <person name="Jin C."/>
        </authorList>
    </citation>
    <scope>NUCLEOTIDE SEQUENCE [LARGE SCALE GENOMIC DNA]</scope>
    <source>
        <strain evidence="1 2">BN130099</strain>
    </source>
</reference>
<keyword evidence="2" id="KW-1185">Reference proteome</keyword>
<evidence type="ECO:0000313" key="1">
    <source>
        <dbReference type="EMBL" id="KAA1419451.1"/>
    </source>
</evidence>
<dbReference type="EMBL" id="VUJV01000003">
    <property type="protein sequence ID" value="KAA1419451.1"/>
    <property type="molecule type" value="Genomic_DNA"/>
</dbReference>
<dbReference type="PROSITE" id="PS51257">
    <property type="entry name" value="PROKAR_LIPOPROTEIN"/>
    <property type="match status" value="1"/>
</dbReference>
<protein>
    <submittedName>
        <fullName evidence="1">Uncharacterized protein</fullName>
    </submittedName>
</protein>
<dbReference type="RefSeq" id="WP_149728785.1">
    <property type="nucleotide sequence ID" value="NZ_VUJV01000003.1"/>
</dbReference>
<evidence type="ECO:0000313" key="2">
    <source>
        <dbReference type="Proteomes" id="UP000325003"/>
    </source>
</evidence>
<comment type="caution">
    <text evidence="1">The sequence shown here is derived from an EMBL/GenBank/DDBJ whole genome shotgun (WGS) entry which is preliminary data.</text>
</comment>
<proteinExistence type="predicted"/>
<gene>
    <name evidence="1" type="ORF">F0U44_13535</name>
</gene>
<dbReference type="AlphaFoldDB" id="A0A5B1LFB8"/>
<accession>A0A5B1LFB8</accession>